<keyword evidence="1" id="KW-0808">Transferase</keyword>
<name>A0A3D9VCG1_THECX</name>
<dbReference type="Pfam" id="PF04672">
    <property type="entry name" value="Methyltransf_19"/>
    <property type="match status" value="1"/>
</dbReference>
<dbReference type="InterPro" id="IPR006764">
    <property type="entry name" value="SAM_dep_MeTrfase_SAV2177_type"/>
</dbReference>
<dbReference type="Gene3D" id="3.40.50.150">
    <property type="entry name" value="Vaccinia Virus protein VP39"/>
    <property type="match status" value="1"/>
</dbReference>
<dbReference type="OrthoDB" id="3815449at2"/>
<evidence type="ECO:0000313" key="2">
    <source>
        <dbReference type="Proteomes" id="UP000256485"/>
    </source>
</evidence>
<gene>
    <name evidence="1" type="ORF">DFJ64_2184</name>
</gene>
<comment type="caution">
    <text evidence="1">The sequence shown here is derived from an EMBL/GenBank/DDBJ whole genome shotgun (WGS) entry which is preliminary data.</text>
</comment>
<proteinExistence type="predicted"/>
<sequence>MSDEGITPQPGPLSGVSVARIYDYLLGGTNNTEADRKVVEQIKELFPWFADWAWCNRSFHQRAVRWLAENAGIRQFLDIGSGLPTQENTHEIAQRVALDARVVYVDNDATVAERASELLRGSDKSVFVVGDLRDRDSILKHPEVVRVLNFDEPVALLITAVIHFFPDEDDPWGIVRSYLDELPSGSYLVLSSGTHDNQSPTAVQRAVEAYQNATSQLYPRSKAEIERFFEGLELVPPYEGAAPEVTFGGLWGADVPELADDEGSRALYVGVARKP</sequence>
<keyword evidence="1" id="KW-0489">Methyltransferase</keyword>
<reference evidence="1 2" key="1">
    <citation type="submission" date="2018-08" db="EMBL/GenBank/DDBJ databases">
        <title>Sequencing the genomes of 1000 actinobacteria strains.</title>
        <authorList>
            <person name="Klenk H.-P."/>
        </authorList>
    </citation>
    <scope>NUCLEOTIDE SEQUENCE [LARGE SCALE GENOMIC DNA]</scope>
    <source>
        <strain evidence="1 2">DSM 22891</strain>
    </source>
</reference>
<dbReference type="SUPFAM" id="SSF53335">
    <property type="entry name" value="S-adenosyl-L-methionine-dependent methyltransferases"/>
    <property type="match status" value="1"/>
</dbReference>
<accession>A0A3D9VCG1</accession>
<dbReference type="EMBL" id="QTUC01000001">
    <property type="protein sequence ID" value="REF36755.1"/>
    <property type="molecule type" value="Genomic_DNA"/>
</dbReference>
<dbReference type="GO" id="GO:0032259">
    <property type="term" value="P:methylation"/>
    <property type="evidence" value="ECO:0007669"/>
    <property type="project" value="UniProtKB-KW"/>
</dbReference>
<dbReference type="PIRSF" id="PIRSF017393">
    <property type="entry name" value="MTase_SAV2177"/>
    <property type="match status" value="1"/>
</dbReference>
<protein>
    <submittedName>
        <fullName evidence="1">S-adenosyl methyltransferase</fullName>
    </submittedName>
</protein>
<keyword evidence="2" id="KW-1185">Reference proteome</keyword>
<dbReference type="GO" id="GO:0008168">
    <property type="term" value="F:methyltransferase activity"/>
    <property type="evidence" value="ECO:0007669"/>
    <property type="project" value="UniProtKB-KW"/>
</dbReference>
<evidence type="ECO:0000313" key="1">
    <source>
        <dbReference type="EMBL" id="REF36755.1"/>
    </source>
</evidence>
<dbReference type="AlphaFoldDB" id="A0A3D9VCG1"/>
<organism evidence="1 2">
    <name type="scientific">Thermasporomyces composti</name>
    <dbReference type="NCBI Taxonomy" id="696763"/>
    <lineage>
        <taxon>Bacteria</taxon>
        <taxon>Bacillati</taxon>
        <taxon>Actinomycetota</taxon>
        <taxon>Actinomycetes</taxon>
        <taxon>Propionibacteriales</taxon>
        <taxon>Nocardioidaceae</taxon>
        <taxon>Thermasporomyces</taxon>
    </lineage>
</organism>
<dbReference type="RefSeq" id="WP_115850339.1">
    <property type="nucleotide sequence ID" value="NZ_QTUC01000001.1"/>
</dbReference>
<dbReference type="Proteomes" id="UP000256485">
    <property type="component" value="Unassembled WGS sequence"/>
</dbReference>
<dbReference type="InterPro" id="IPR029063">
    <property type="entry name" value="SAM-dependent_MTases_sf"/>
</dbReference>